<evidence type="ECO:0000256" key="3">
    <source>
        <dbReference type="ARBA" id="ARBA00006739"/>
    </source>
</evidence>
<dbReference type="InterPro" id="IPR029063">
    <property type="entry name" value="SAM-dependent_MTases_sf"/>
</dbReference>
<dbReference type="Gene3D" id="3.90.550.10">
    <property type="entry name" value="Spore Coat Polysaccharide Biosynthesis Protein SpsA, Chain A"/>
    <property type="match status" value="1"/>
</dbReference>
<evidence type="ECO:0000313" key="10">
    <source>
        <dbReference type="EMBL" id="QDV66723.1"/>
    </source>
</evidence>
<dbReference type="GO" id="GO:0016757">
    <property type="term" value="F:glycosyltransferase activity"/>
    <property type="evidence" value="ECO:0007669"/>
    <property type="project" value="UniProtKB-KW"/>
</dbReference>
<evidence type="ECO:0000256" key="4">
    <source>
        <dbReference type="ARBA" id="ARBA00022676"/>
    </source>
</evidence>
<organism evidence="10 11">
    <name type="scientific">Rosistilla carotiformis</name>
    <dbReference type="NCBI Taxonomy" id="2528017"/>
    <lineage>
        <taxon>Bacteria</taxon>
        <taxon>Pseudomonadati</taxon>
        <taxon>Planctomycetota</taxon>
        <taxon>Planctomycetia</taxon>
        <taxon>Pirellulales</taxon>
        <taxon>Pirellulaceae</taxon>
        <taxon>Rosistilla</taxon>
    </lineage>
</organism>
<dbReference type="SUPFAM" id="SSF53448">
    <property type="entry name" value="Nucleotide-diphospho-sugar transferases"/>
    <property type="match status" value="1"/>
</dbReference>
<dbReference type="Pfam" id="PF21729">
    <property type="entry name" value="IRX15_IRX15L_GXM"/>
    <property type="match status" value="1"/>
</dbReference>
<dbReference type="GO" id="GO:0016020">
    <property type="term" value="C:membrane"/>
    <property type="evidence" value="ECO:0007669"/>
    <property type="project" value="UniProtKB-SubCell"/>
</dbReference>
<accession>A0A518JMF0</accession>
<keyword evidence="8" id="KW-0472">Membrane</keyword>
<dbReference type="AlphaFoldDB" id="A0A518JMF0"/>
<evidence type="ECO:0000256" key="8">
    <source>
        <dbReference type="ARBA" id="ARBA00023136"/>
    </source>
</evidence>
<feature type="domain" description="Glycosyltransferase 2-like" evidence="9">
    <location>
        <begin position="334"/>
        <end position="451"/>
    </location>
</feature>
<dbReference type="GO" id="GO:0045492">
    <property type="term" value="P:xylan biosynthetic process"/>
    <property type="evidence" value="ECO:0007669"/>
    <property type="project" value="InterPro"/>
</dbReference>
<dbReference type="InterPro" id="IPR029044">
    <property type="entry name" value="Nucleotide-diphossugar_trans"/>
</dbReference>
<name>A0A518JMF0_9BACT</name>
<keyword evidence="5 10" id="KW-0808">Transferase</keyword>
<dbReference type="Pfam" id="PF00535">
    <property type="entry name" value="Glycos_transf_2"/>
    <property type="match status" value="2"/>
</dbReference>
<dbReference type="InterPro" id="IPR001173">
    <property type="entry name" value="Glyco_trans_2-like"/>
</dbReference>
<reference evidence="10 11" key="1">
    <citation type="submission" date="2019-02" db="EMBL/GenBank/DDBJ databases">
        <title>Deep-cultivation of Planctomycetes and their phenomic and genomic characterization uncovers novel biology.</title>
        <authorList>
            <person name="Wiegand S."/>
            <person name="Jogler M."/>
            <person name="Boedeker C."/>
            <person name="Pinto D."/>
            <person name="Vollmers J."/>
            <person name="Rivas-Marin E."/>
            <person name="Kohn T."/>
            <person name="Peeters S.H."/>
            <person name="Heuer A."/>
            <person name="Rast P."/>
            <person name="Oberbeckmann S."/>
            <person name="Bunk B."/>
            <person name="Jeske O."/>
            <person name="Meyerdierks A."/>
            <person name="Storesund J.E."/>
            <person name="Kallscheuer N."/>
            <person name="Luecker S."/>
            <person name="Lage O.M."/>
            <person name="Pohl T."/>
            <person name="Merkel B.J."/>
            <person name="Hornburger P."/>
            <person name="Mueller R.-W."/>
            <person name="Bruemmer F."/>
            <person name="Labrenz M."/>
            <person name="Spormann A.M."/>
            <person name="Op den Camp H."/>
            <person name="Overmann J."/>
            <person name="Amann R."/>
            <person name="Jetten M.S.M."/>
            <person name="Mascher T."/>
            <person name="Medema M.H."/>
            <person name="Devos D.P."/>
            <person name="Kaster A.-K."/>
            <person name="Ovreas L."/>
            <person name="Rohde M."/>
            <person name="Galperin M.Y."/>
            <person name="Jogler C."/>
        </authorList>
    </citation>
    <scope>NUCLEOTIDE SEQUENCE [LARGE SCALE GENOMIC DNA]</scope>
    <source>
        <strain evidence="10 11">Poly24</strain>
    </source>
</reference>
<keyword evidence="7" id="KW-1133">Transmembrane helix</keyword>
<dbReference type="PANTHER" id="PTHR43179:SF12">
    <property type="entry name" value="GALACTOFURANOSYLTRANSFERASE GLFT2"/>
    <property type="match status" value="1"/>
</dbReference>
<evidence type="ECO:0000256" key="7">
    <source>
        <dbReference type="ARBA" id="ARBA00022989"/>
    </source>
</evidence>
<dbReference type="Gene3D" id="3.40.50.150">
    <property type="entry name" value="Vaccinia Virus protein VP39"/>
    <property type="match status" value="1"/>
</dbReference>
<keyword evidence="11" id="KW-1185">Reference proteome</keyword>
<dbReference type="GO" id="GO:0012505">
    <property type="term" value="C:endomembrane system"/>
    <property type="evidence" value="ECO:0007669"/>
    <property type="project" value="UniProtKB-SubCell"/>
</dbReference>
<evidence type="ECO:0000256" key="1">
    <source>
        <dbReference type="ARBA" id="ARBA00004167"/>
    </source>
</evidence>
<comment type="subcellular location">
    <subcellularLocation>
        <location evidence="2">Endomembrane system</location>
    </subcellularLocation>
    <subcellularLocation>
        <location evidence="1">Membrane</location>
        <topology evidence="1">Single-pass membrane protein</topology>
    </subcellularLocation>
</comment>
<dbReference type="EC" id="2.4.-.-" evidence="10"/>
<proteinExistence type="inferred from homology"/>
<keyword evidence="6" id="KW-0812">Transmembrane</keyword>
<sequence length="584" mass="64350">MKLSEIEAVPPLPKDYDYLISMSNPAFSAATVANGLQRCSSKSGGMLVLQYARIVLEIIARAPANVLVFGAGADTAMYVDANPGGRTVVLERHAKWLDAIQDVSCESFHVHYSTVRSAGVRDHVTAPEGMPWNLLDVPWDVIIVDGPEGHTDTMPGRQQSLFAASLASKNSSVLFVHDYQRDLERQCCDRYLGSAVEEIGQQPSLAVFDGATVSLRTAGDSAESDVPPKQHPLMEVACAGKPVSRLQGSSRPVVSVVIPTHDEGDWLKRTVHSVLAAKSDTAYEIVIFDDASTDGSVDVVRNLDGVNVVSACELPVERIPDWGKPRGDHDESRTGQAVGCIVGRNAGAEAASGDYLCFLDSHVLVQDHWLDHLLETSRKHGDRCLVSGNILNVDNLGEPNIESKQFGYTLRDWGARTTWHYYGLGRFETAYETPLCPGGLMFTSRRHFDSIGGFSEHVRWWGGTDAEISLKNYMLGGVALADPLVAIYHYYKNITDRKPSFKVSYRDTFFNRLFIMKAFSSQAVFDRLCGHYALQAKMDAILADVHQQKYLQAIEAMQATFVRTWDQFATQFASQLKQLPIQAG</sequence>
<gene>
    <name evidence="10" type="primary">tuaG</name>
    <name evidence="10" type="ORF">Poly24_04100</name>
</gene>
<dbReference type="EMBL" id="CP036348">
    <property type="protein sequence ID" value="QDV66723.1"/>
    <property type="molecule type" value="Genomic_DNA"/>
</dbReference>
<evidence type="ECO:0000256" key="5">
    <source>
        <dbReference type="ARBA" id="ARBA00022679"/>
    </source>
</evidence>
<evidence type="ECO:0000256" key="6">
    <source>
        <dbReference type="ARBA" id="ARBA00022692"/>
    </source>
</evidence>
<evidence type="ECO:0000256" key="2">
    <source>
        <dbReference type="ARBA" id="ARBA00004308"/>
    </source>
</evidence>
<dbReference type="InterPro" id="IPR006514">
    <property type="entry name" value="IRX15/GXM/AGM"/>
</dbReference>
<dbReference type="PANTHER" id="PTHR43179">
    <property type="entry name" value="RHAMNOSYLTRANSFERASE WBBL"/>
    <property type="match status" value="1"/>
</dbReference>
<dbReference type="KEGG" id="rcf:Poly24_04100"/>
<protein>
    <submittedName>
        <fullName evidence="10">Teichuronic acid biosynthesis glycosyltransferase TuaG</fullName>
        <ecNumber evidence="10">2.4.-.-</ecNumber>
    </submittedName>
</protein>
<comment type="similarity">
    <text evidence="3">Belongs to the glycosyltransferase 2 family.</text>
</comment>
<evidence type="ECO:0000313" key="11">
    <source>
        <dbReference type="Proteomes" id="UP000315082"/>
    </source>
</evidence>
<feature type="domain" description="Glycosyltransferase 2-like" evidence="9">
    <location>
        <begin position="255"/>
        <end position="308"/>
    </location>
</feature>
<keyword evidence="4 10" id="KW-0328">Glycosyltransferase</keyword>
<evidence type="ECO:0000259" key="9">
    <source>
        <dbReference type="Pfam" id="PF00535"/>
    </source>
</evidence>
<dbReference type="Proteomes" id="UP000315082">
    <property type="component" value="Chromosome"/>
</dbReference>